<dbReference type="SMART" id="SM00494">
    <property type="entry name" value="ChtBD2"/>
    <property type="match status" value="2"/>
</dbReference>
<evidence type="ECO:0000313" key="9">
    <source>
        <dbReference type="EMBL" id="CAG9769974.1"/>
    </source>
</evidence>
<feature type="domain" description="Chitin-binding type-2" evidence="8">
    <location>
        <begin position="34"/>
        <end position="91"/>
    </location>
</feature>
<keyword evidence="10" id="KW-1185">Reference proteome</keyword>
<evidence type="ECO:0000256" key="7">
    <source>
        <dbReference type="SAM" id="SignalP"/>
    </source>
</evidence>
<evidence type="ECO:0000313" key="10">
    <source>
        <dbReference type="Proteomes" id="UP001152799"/>
    </source>
</evidence>
<keyword evidence="3" id="KW-0677">Repeat</keyword>
<dbReference type="AlphaFoldDB" id="A0A9N9MU11"/>
<protein>
    <recommendedName>
        <fullName evidence="8">Chitin-binding type-2 domain-containing protein</fullName>
    </recommendedName>
</protein>
<reference evidence="9" key="1">
    <citation type="submission" date="2022-01" db="EMBL/GenBank/DDBJ databases">
        <authorList>
            <person name="King R."/>
        </authorList>
    </citation>
    <scope>NUCLEOTIDE SEQUENCE</scope>
</reference>
<feature type="chain" id="PRO_5040384876" description="Chitin-binding type-2 domain-containing protein" evidence="7">
    <location>
        <begin position="26"/>
        <end position="187"/>
    </location>
</feature>
<sequence>MMDNNPKITITAVILMGLYFTLTDAFPNKPTAPHQLCEKSMEDQNLPDPSDCTRYFRCVYGRKVPKICPEKMLFNLKIGNCDLHYNVECTPKNYHEVVGDQRAIETLTGNSLFKTSEANDVSEESSNSENINRPSETSTTKFVYMPHETVERAYYKVENGAKFMMYCEENMSFNFELEICARPSNLR</sequence>
<dbReference type="InterPro" id="IPR051940">
    <property type="entry name" value="Chitin_bind-dev_reg"/>
</dbReference>
<feature type="signal peptide" evidence="7">
    <location>
        <begin position="1"/>
        <end position="25"/>
    </location>
</feature>
<organism evidence="9 10">
    <name type="scientific">Ceutorhynchus assimilis</name>
    <name type="common">cabbage seed weevil</name>
    <dbReference type="NCBI Taxonomy" id="467358"/>
    <lineage>
        <taxon>Eukaryota</taxon>
        <taxon>Metazoa</taxon>
        <taxon>Ecdysozoa</taxon>
        <taxon>Arthropoda</taxon>
        <taxon>Hexapoda</taxon>
        <taxon>Insecta</taxon>
        <taxon>Pterygota</taxon>
        <taxon>Neoptera</taxon>
        <taxon>Endopterygota</taxon>
        <taxon>Coleoptera</taxon>
        <taxon>Polyphaga</taxon>
        <taxon>Cucujiformia</taxon>
        <taxon>Curculionidae</taxon>
        <taxon>Ceutorhynchinae</taxon>
        <taxon>Ceutorhynchus</taxon>
    </lineage>
</organism>
<dbReference type="InterPro" id="IPR036508">
    <property type="entry name" value="Chitin-bd_dom_sf"/>
</dbReference>
<dbReference type="PROSITE" id="PS50940">
    <property type="entry name" value="CHIT_BIND_II"/>
    <property type="match status" value="1"/>
</dbReference>
<feature type="region of interest" description="Disordered" evidence="6">
    <location>
        <begin position="117"/>
        <end position="136"/>
    </location>
</feature>
<dbReference type="Pfam" id="PF01607">
    <property type="entry name" value="CBM_14"/>
    <property type="match status" value="1"/>
</dbReference>
<evidence type="ECO:0000259" key="8">
    <source>
        <dbReference type="PROSITE" id="PS50940"/>
    </source>
</evidence>
<keyword evidence="1" id="KW-0147">Chitin-binding</keyword>
<evidence type="ECO:0000256" key="4">
    <source>
        <dbReference type="ARBA" id="ARBA00023157"/>
    </source>
</evidence>
<evidence type="ECO:0000256" key="2">
    <source>
        <dbReference type="ARBA" id="ARBA00022729"/>
    </source>
</evidence>
<dbReference type="GO" id="GO:0005576">
    <property type="term" value="C:extracellular region"/>
    <property type="evidence" value="ECO:0007669"/>
    <property type="project" value="InterPro"/>
</dbReference>
<dbReference type="GO" id="GO:0008061">
    <property type="term" value="F:chitin binding"/>
    <property type="evidence" value="ECO:0007669"/>
    <property type="project" value="UniProtKB-KW"/>
</dbReference>
<accession>A0A9N9MU11</accession>
<keyword evidence="4" id="KW-1015">Disulfide bond</keyword>
<dbReference type="PANTHER" id="PTHR23301">
    <property type="entry name" value="CHITIN BINDING PERITROPHIN-A"/>
    <property type="match status" value="1"/>
</dbReference>
<dbReference type="OrthoDB" id="9987187at2759"/>
<evidence type="ECO:0000256" key="5">
    <source>
        <dbReference type="ARBA" id="ARBA00023180"/>
    </source>
</evidence>
<dbReference type="EMBL" id="OU892282">
    <property type="protein sequence ID" value="CAG9769974.1"/>
    <property type="molecule type" value="Genomic_DNA"/>
</dbReference>
<keyword evidence="5" id="KW-0325">Glycoprotein</keyword>
<proteinExistence type="predicted"/>
<name>A0A9N9MU11_9CUCU</name>
<dbReference type="InterPro" id="IPR002557">
    <property type="entry name" value="Chitin-bd_dom"/>
</dbReference>
<dbReference type="PANTHER" id="PTHR23301:SF106">
    <property type="entry name" value="CHITIN-BINDING TYPE-2 DOMAIN-CONTAINING PROTEIN-RELATED"/>
    <property type="match status" value="1"/>
</dbReference>
<evidence type="ECO:0000256" key="3">
    <source>
        <dbReference type="ARBA" id="ARBA00022737"/>
    </source>
</evidence>
<gene>
    <name evidence="9" type="ORF">CEUTPL_LOCUS10444</name>
</gene>
<dbReference type="Proteomes" id="UP001152799">
    <property type="component" value="Chromosome 6"/>
</dbReference>
<dbReference type="Gene3D" id="2.170.140.10">
    <property type="entry name" value="Chitin binding domain"/>
    <property type="match status" value="1"/>
</dbReference>
<evidence type="ECO:0000256" key="6">
    <source>
        <dbReference type="SAM" id="MobiDB-lite"/>
    </source>
</evidence>
<keyword evidence="2 7" id="KW-0732">Signal</keyword>
<dbReference type="SUPFAM" id="SSF57625">
    <property type="entry name" value="Invertebrate chitin-binding proteins"/>
    <property type="match status" value="2"/>
</dbReference>
<evidence type="ECO:0000256" key="1">
    <source>
        <dbReference type="ARBA" id="ARBA00022669"/>
    </source>
</evidence>